<organism evidence="4">
    <name type="scientific">Nippostrongylus brasiliensis</name>
    <name type="common">Rat hookworm</name>
    <dbReference type="NCBI Taxonomy" id="27835"/>
    <lineage>
        <taxon>Eukaryota</taxon>
        <taxon>Metazoa</taxon>
        <taxon>Ecdysozoa</taxon>
        <taxon>Nematoda</taxon>
        <taxon>Chromadorea</taxon>
        <taxon>Rhabditida</taxon>
        <taxon>Rhabditina</taxon>
        <taxon>Rhabditomorpha</taxon>
        <taxon>Strongyloidea</taxon>
        <taxon>Heligmosomidae</taxon>
        <taxon>Nippostrongylus</taxon>
    </lineage>
</organism>
<dbReference type="EMBL" id="UYSL01026863">
    <property type="protein sequence ID" value="VDL86098.1"/>
    <property type="molecule type" value="Genomic_DNA"/>
</dbReference>
<sequence>MATAGIFTIFTTVPARESFASFAGDHFPSSPHYGVCRVFEEHGLMGTDGEVVILCADEKMSLKSGSERRAAFGREPARSASAPPRKRWFHKSQYFSLFSTNTKSNFKLATCCNTKKYSN</sequence>
<gene>
    <name evidence="2" type="ORF">NBR_LOCUS21794</name>
</gene>
<accession>A0A0N4YX21</accession>
<evidence type="ECO:0000313" key="3">
    <source>
        <dbReference type="Proteomes" id="UP000271162"/>
    </source>
</evidence>
<name>A0A0N4YX21_NIPBR</name>
<reference evidence="4" key="1">
    <citation type="submission" date="2017-02" db="UniProtKB">
        <authorList>
            <consortium name="WormBaseParasite"/>
        </authorList>
    </citation>
    <scope>IDENTIFICATION</scope>
</reference>
<evidence type="ECO:0000256" key="1">
    <source>
        <dbReference type="SAM" id="MobiDB-lite"/>
    </source>
</evidence>
<evidence type="ECO:0000313" key="4">
    <source>
        <dbReference type="WBParaSite" id="NBR_0002179301-mRNA-1"/>
    </source>
</evidence>
<feature type="region of interest" description="Disordered" evidence="1">
    <location>
        <begin position="66"/>
        <end position="85"/>
    </location>
</feature>
<dbReference type="Proteomes" id="UP000271162">
    <property type="component" value="Unassembled WGS sequence"/>
</dbReference>
<reference evidence="2 3" key="2">
    <citation type="submission" date="2018-11" db="EMBL/GenBank/DDBJ databases">
        <authorList>
            <consortium name="Pathogen Informatics"/>
        </authorList>
    </citation>
    <scope>NUCLEOTIDE SEQUENCE [LARGE SCALE GENOMIC DNA]</scope>
</reference>
<dbReference type="AlphaFoldDB" id="A0A0N4YX21"/>
<protein>
    <submittedName>
        <fullName evidence="4">Secreted protein</fullName>
    </submittedName>
</protein>
<proteinExistence type="predicted"/>
<dbReference type="WBParaSite" id="NBR_0002179301-mRNA-1">
    <property type="protein sequence ID" value="NBR_0002179301-mRNA-1"/>
    <property type="gene ID" value="NBR_0002179301"/>
</dbReference>
<evidence type="ECO:0000313" key="2">
    <source>
        <dbReference type="EMBL" id="VDL86098.1"/>
    </source>
</evidence>
<keyword evidence="3" id="KW-1185">Reference proteome</keyword>
<feature type="compositionally biased region" description="Basic and acidic residues" evidence="1">
    <location>
        <begin position="66"/>
        <end position="77"/>
    </location>
</feature>